<dbReference type="Gene3D" id="3.40.50.880">
    <property type="match status" value="2"/>
</dbReference>
<dbReference type="EMBL" id="QGNW01001603">
    <property type="protein sequence ID" value="RVW35439.1"/>
    <property type="molecule type" value="Genomic_DNA"/>
</dbReference>
<dbReference type="InterPro" id="IPR029062">
    <property type="entry name" value="Class_I_gatase-like"/>
</dbReference>
<evidence type="ECO:0000313" key="4">
    <source>
        <dbReference type="EMBL" id="RVW35439.1"/>
    </source>
</evidence>
<sequence length="295" mass="33494">MVEKRFAVLLCAEDSEYVKKKYGGYYGVFVKMLGEEGEKWDVYRVALGQFPDDDEIGGYSGFVITGSCSDAHADELWICRLIDLLKKLDIMKKKVLGICFGHQGHLEQGVICDSELLREKGITSAEAMRPQRKERRPWGKRIRCECEDGNVWILGRALGGKTGRAGSGWDIGFRTVHLSSSSSSNFFSTLKLPARLSIIECHRDEVRELPPKAEIIGWSEKTGIEMFKYGDHMMGIQGHPEYTTDILLHLIDRLLLKDLIIESFAKEVRAKVQECEADREAWRRLCVAFLKGGLW</sequence>
<organism evidence="4 5">
    <name type="scientific">Vitis vinifera</name>
    <name type="common">Grape</name>
    <dbReference type="NCBI Taxonomy" id="29760"/>
    <lineage>
        <taxon>Eukaryota</taxon>
        <taxon>Viridiplantae</taxon>
        <taxon>Streptophyta</taxon>
        <taxon>Embryophyta</taxon>
        <taxon>Tracheophyta</taxon>
        <taxon>Spermatophyta</taxon>
        <taxon>Magnoliopsida</taxon>
        <taxon>eudicotyledons</taxon>
        <taxon>Gunneridae</taxon>
        <taxon>Pentapetalae</taxon>
        <taxon>rosids</taxon>
        <taxon>Vitales</taxon>
        <taxon>Vitaceae</taxon>
        <taxon>Viteae</taxon>
        <taxon>Vitis</taxon>
    </lineage>
</organism>
<dbReference type="PANTHER" id="PTHR42695">
    <property type="entry name" value="GLUTAMINE AMIDOTRANSFERASE YLR126C-RELATED"/>
    <property type="match status" value="1"/>
</dbReference>
<dbReference type="CDD" id="cd01741">
    <property type="entry name" value="GATase1_1"/>
    <property type="match status" value="1"/>
</dbReference>
<dbReference type="PROSITE" id="PS51273">
    <property type="entry name" value="GATASE_TYPE_1"/>
    <property type="match status" value="1"/>
</dbReference>
<dbReference type="SUPFAM" id="SSF52317">
    <property type="entry name" value="Class I glutamine amidotransferase-like"/>
    <property type="match status" value="1"/>
</dbReference>
<comment type="similarity">
    <text evidence="2">Belongs to the peptidase C26 family.</text>
</comment>
<comment type="pathway">
    <text evidence="1">Secondary metabolite biosynthesis.</text>
</comment>
<dbReference type="AlphaFoldDB" id="A0A438DJ45"/>
<proteinExistence type="inferred from homology"/>
<comment type="caution">
    <text evidence="4">The sequence shown here is derived from an EMBL/GenBank/DDBJ whole genome shotgun (WGS) entry which is preliminary data.</text>
</comment>
<dbReference type="InterPro" id="IPR044992">
    <property type="entry name" value="ChyE-like"/>
</dbReference>
<dbReference type="PANTHER" id="PTHR42695:SF13">
    <property type="entry name" value="GLUTAMINE AMIDOTRANSFERASE CLASS-I FAMILY PROTEIN, EXPRESSED"/>
    <property type="match status" value="1"/>
</dbReference>
<evidence type="ECO:0000259" key="3">
    <source>
        <dbReference type="Pfam" id="PF00117"/>
    </source>
</evidence>
<evidence type="ECO:0000256" key="1">
    <source>
        <dbReference type="ARBA" id="ARBA00005179"/>
    </source>
</evidence>
<accession>A0A438DJ45</accession>
<evidence type="ECO:0000313" key="5">
    <source>
        <dbReference type="Proteomes" id="UP000288805"/>
    </source>
</evidence>
<name>A0A438DJ45_VITVI</name>
<protein>
    <submittedName>
        <fullName evidence="4">Gamma-glutamyl peptidase 5</fullName>
    </submittedName>
</protein>
<dbReference type="Pfam" id="PF00117">
    <property type="entry name" value="GATase"/>
    <property type="match status" value="1"/>
</dbReference>
<evidence type="ECO:0000256" key="2">
    <source>
        <dbReference type="ARBA" id="ARBA00011083"/>
    </source>
</evidence>
<gene>
    <name evidence="4" type="primary">GGP5_2</name>
    <name evidence="4" type="ORF">CK203_097238</name>
</gene>
<feature type="domain" description="Glutamine amidotransferase" evidence="3">
    <location>
        <begin position="154"/>
        <end position="243"/>
    </location>
</feature>
<reference evidence="4 5" key="1">
    <citation type="journal article" date="2018" name="PLoS Genet.">
        <title>Population sequencing reveals clonal diversity and ancestral inbreeding in the grapevine cultivar Chardonnay.</title>
        <authorList>
            <person name="Roach M.J."/>
            <person name="Johnson D.L."/>
            <person name="Bohlmann J."/>
            <person name="van Vuuren H.J."/>
            <person name="Jones S.J."/>
            <person name="Pretorius I.S."/>
            <person name="Schmidt S.A."/>
            <person name="Borneman A.R."/>
        </authorList>
    </citation>
    <scope>NUCLEOTIDE SEQUENCE [LARGE SCALE GENOMIC DNA]</scope>
    <source>
        <strain evidence="5">cv. Chardonnay</strain>
        <tissue evidence="4">Leaf</tissue>
    </source>
</reference>
<dbReference type="InterPro" id="IPR017926">
    <property type="entry name" value="GATASE"/>
</dbReference>
<dbReference type="Proteomes" id="UP000288805">
    <property type="component" value="Unassembled WGS sequence"/>
</dbReference>